<feature type="chain" id="PRO_5003117790" description="Protein OS9-like domain-containing protein" evidence="1">
    <location>
        <begin position="20"/>
        <end position="339"/>
    </location>
</feature>
<dbReference type="GeneID" id="24922872"/>
<dbReference type="PROSITE" id="PS51257">
    <property type="entry name" value="PROKAR_LIPOPROTEIN"/>
    <property type="match status" value="1"/>
</dbReference>
<dbReference type="PANTHER" id="PTHR15414">
    <property type="entry name" value="OS-9-RELATED"/>
    <property type="match status" value="1"/>
</dbReference>
<keyword evidence="1" id="KW-0732">Signal</keyword>
<dbReference type="OrthoDB" id="448954at2759"/>
<dbReference type="Proteomes" id="UP000008312">
    <property type="component" value="Unassembled WGS sequence"/>
</dbReference>
<dbReference type="InParanoid" id="D8M841"/>
<feature type="domain" description="Protein OS9-like" evidence="2">
    <location>
        <begin position="177"/>
        <end position="250"/>
    </location>
</feature>
<dbReference type="InterPro" id="IPR009011">
    <property type="entry name" value="Man6P_isomerase_rcpt-bd_dom_sf"/>
</dbReference>
<dbReference type="InterPro" id="IPR045149">
    <property type="entry name" value="OS-9-like"/>
</dbReference>
<proteinExistence type="predicted"/>
<dbReference type="EMBL" id="FN668683">
    <property type="protein sequence ID" value="CBK24230.2"/>
    <property type="molecule type" value="Genomic_DNA"/>
</dbReference>
<reference evidence="3" key="1">
    <citation type="submission" date="2010-02" db="EMBL/GenBank/DDBJ databases">
        <title>Sequencing and annotation of the Blastocystis hominis genome.</title>
        <authorList>
            <person name="Wincker P."/>
        </authorList>
    </citation>
    <scope>NUCLEOTIDE SEQUENCE</scope>
    <source>
        <strain evidence="3">Singapore isolate B</strain>
    </source>
</reference>
<name>D8M841_BLAHO</name>
<dbReference type="Pfam" id="PF07915">
    <property type="entry name" value="PRKCSH"/>
    <property type="match status" value="1"/>
</dbReference>
<dbReference type="PANTHER" id="PTHR15414:SF0">
    <property type="entry name" value="ENDOPLASMIC RETICULUM LECTIN 1"/>
    <property type="match status" value="1"/>
</dbReference>
<evidence type="ECO:0000256" key="1">
    <source>
        <dbReference type="SAM" id="SignalP"/>
    </source>
</evidence>
<dbReference type="RefSeq" id="XP_012898278.1">
    <property type="nucleotide sequence ID" value="XM_013042824.1"/>
</dbReference>
<evidence type="ECO:0000313" key="3">
    <source>
        <dbReference type="EMBL" id="CBK24230.2"/>
    </source>
</evidence>
<evidence type="ECO:0000313" key="4">
    <source>
        <dbReference type="Proteomes" id="UP000008312"/>
    </source>
</evidence>
<dbReference type="GO" id="GO:0030968">
    <property type="term" value="P:endoplasmic reticulum unfolded protein response"/>
    <property type="evidence" value="ECO:0007669"/>
    <property type="project" value="InterPro"/>
</dbReference>
<gene>
    <name evidence="3" type="ORF">GSBLH_T00006748001</name>
</gene>
<organism evidence="3">
    <name type="scientific">Blastocystis hominis</name>
    <dbReference type="NCBI Taxonomy" id="12968"/>
    <lineage>
        <taxon>Eukaryota</taxon>
        <taxon>Sar</taxon>
        <taxon>Stramenopiles</taxon>
        <taxon>Bigyra</taxon>
        <taxon>Opalozoa</taxon>
        <taxon>Opalinata</taxon>
        <taxon>Blastocystidae</taxon>
        <taxon>Blastocystis</taxon>
    </lineage>
</organism>
<sequence>MKQLFLSLLLLCMVVSCETKGKEVHFYCRVCGALIANYSSWTDKTSSKAHSRLELGSLEKGLHIHYDQFIGNIDWGTAQMLYFQNISDSVSILPDKKSCTNFPGHISSSIQCNHCKSSLGFFVETVDDEEEFGYDLPEDYSQYTQDDIADMLAVDEDHIDAFLDDTFHSISAPVHSVGYWSYRYNHKQSIEQFHKKRETQSNDLDLNWSLGSFASQNSHDTTQHGTYGLDTSSTPPIPFYAYHYANGQMCDETKKPRETEVRFEPCGVSQKAMIQSVREVSLCKYVIHVCVPALIKKASETRNGFYAVKADAVIASADRRFNELLNRDFFQEELFLYSV</sequence>
<accession>D8M841</accession>
<dbReference type="Gene3D" id="2.170.150.20">
    <property type="entry name" value="Peptide methionine sulfoxide reductase"/>
    <property type="match status" value="1"/>
</dbReference>
<dbReference type="GO" id="GO:0005788">
    <property type="term" value="C:endoplasmic reticulum lumen"/>
    <property type="evidence" value="ECO:0007669"/>
    <property type="project" value="TreeGrafter"/>
</dbReference>
<feature type="signal peptide" evidence="1">
    <location>
        <begin position="1"/>
        <end position="19"/>
    </location>
</feature>
<keyword evidence="4" id="KW-1185">Reference proteome</keyword>
<dbReference type="Gene3D" id="2.70.130.10">
    <property type="entry name" value="Mannose-6-phosphate receptor binding domain"/>
    <property type="match status" value="1"/>
</dbReference>
<evidence type="ECO:0000259" key="2">
    <source>
        <dbReference type="Pfam" id="PF07915"/>
    </source>
</evidence>
<dbReference type="GO" id="GO:0030970">
    <property type="term" value="P:retrograde protein transport, ER to cytosol"/>
    <property type="evidence" value="ECO:0007669"/>
    <property type="project" value="TreeGrafter"/>
</dbReference>
<dbReference type="InterPro" id="IPR012913">
    <property type="entry name" value="OS9-like_dom"/>
</dbReference>
<protein>
    <recommendedName>
        <fullName evidence="2">Protein OS9-like domain-containing protein</fullName>
    </recommendedName>
</protein>
<dbReference type="AlphaFoldDB" id="D8M841"/>